<sequence>MRGARPEEFNFNTNPSTPNTGQPTPPYPAGVGGGGGRKKGVGVRSWLVLNSSGSADPKEEGKHAIMRRTGLPARDLRILDPLLSYPSTVLGRERAIVINLEHIKAIITAQEVLLLNSKDPSVSPFIEELKRRIVCHHQATNPQEEHSSEGEAGTPQSSGDQGSEAKKGAKQSLENQDGSKVLPFEFVALEACLEAASSSLEHEALRLELEAHPALDKLTSKISTLNLERVRQIKSRLVAITGRVQKVRDELEHLLDDDEDMAEMYLTEKLAQKLEDSSNSSMNESDTFEVDLPQGDEDDRLPTEFASEANRDESYLQAHDAHDLLMSAHGALSRNSRGTHTSSTRSAMTNKLDVEELEMLLEAYFVQIDGTLNKLSTLREYVDDTEDYINIMLDDKQNHLLQMGVMLTTATLVLSAFIAVAGVFGMNISIELFKDDKNGPGRFLWTVIGGSLGSIFLYVGAIGWCKYKRLLE</sequence>
<keyword evidence="5" id="KW-1185">Reference proteome</keyword>
<dbReference type="EMBL" id="KB870807">
    <property type="protein sequence ID" value="EOA30493.1"/>
    <property type="molecule type" value="Genomic_DNA"/>
</dbReference>
<dbReference type="GO" id="GO:0016020">
    <property type="term" value="C:membrane"/>
    <property type="evidence" value="ECO:0007669"/>
    <property type="project" value="UniProtKB-SubCell"/>
</dbReference>
<dbReference type="eggNOG" id="KOG2662">
    <property type="taxonomic scope" value="Eukaryota"/>
</dbReference>
<dbReference type="KEGG" id="crb:17890553"/>
<dbReference type="OrthoDB" id="10251508at2759"/>
<gene>
    <name evidence="4" type="ORF">CARUB_v10013617mg</name>
</gene>
<dbReference type="Gene3D" id="2.40.128.330">
    <property type="match status" value="1"/>
</dbReference>
<comment type="subcellular location">
    <subcellularLocation>
        <location evidence="2">Membrane</location>
        <topology evidence="2">Multi-pass membrane protein</topology>
    </subcellularLocation>
</comment>
<accession>R0I2E9</accession>
<dbReference type="FunFam" id="2.40.128.330:FF:000001">
    <property type="entry name" value="Magnesium transporter MRS2-1"/>
    <property type="match status" value="1"/>
</dbReference>
<feature type="region of interest" description="Disordered" evidence="3">
    <location>
        <begin position="274"/>
        <end position="298"/>
    </location>
</feature>
<evidence type="ECO:0000256" key="2">
    <source>
        <dbReference type="RuleBase" id="RU366041"/>
    </source>
</evidence>
<feature type="compositionally biased region" description="Acidic residues" evidence="3">
    <location>
        <begin position="286"/>
        <end position="298"/>
    </location>
</feature>
<dbReference type="PANTHER" id="PTHR13890:SF35">
    <property type="entry name" value="MAGNESIUM TRANSPORTER MRS2-3"/>
    <property type="match status" value="1"/>
</dbReference>
<feature type="transmembrane region" description="Helical" evidence="2">
    <location>
        <begin position="400"/>
        <end position="423"/>
    </location>
</feature>
<feature type="transmembrane region" description="Helical" evidence="2">
    <location>
        <begin position="443"/>
        <end position="465"/>
    </location>
</feature>
<keyword evidence="2" id="KW-0460">Magnesium</keyword>
<dbReference type="Proteomes" id="UP000029121">
    <property type="component" value="Unassembled WGS sequence"/>
</dbReference>
<keyword evidence="2" id="KW-0812">Transmembrane</keyword>
<dbReference type="AlphaFoldDB" id="R0I2E9"/>
<dbReference type="CDD" id="cd12823">
    <property type="entry name" value="Mrs2_Mfm1p-like"/>
    <property type="match status" value="1"/>
</dbReference>
<dbReference type="STRING" id="81985.R0I2E9"/>
<keyword evidence="2" id="KW-1133">Transmembrane helix</keyword>
<dbReference type="GO" id="GO:0015095">
    <property type="term" value="F:magnesium ion transmembrane transporter activity"/>
    <property type="evidence" value="ECO:0007669"/>
    <property type="project" value="UniProtKB-ARBA"/>
</dbReference>
<dbReference type="PANTHER" id="PTHR13890">
    <property type="entry name" value="RNA SPLICING PROTEIN MRS2, MITOCHONDRIAL"/>
    <property type="match status" value="1"/>
</dbReference>
<dbReference type="InterPro" id="IPR039204">
    <property type="entry name" value="MRS2-like"/>
</dbReference>
<organism evidence="4 5">
    <name type="scientific">Capsella rubella</name>
    <dbReference type="NCBI Taxonomy" id="81985"/>
    <lineage>
        <taxon>Eukaryota</taxon>
        <taxon>Viridiplantae</taxon>
        <taxon>Streptophyta</taxon>
        <taxon>Embryophyta</taxon>
        <taxon>Tracheophyta</taxon>
        <taxon>Spermatophyta</taxon>
        <taxon>Magnoliopsida</taxon>
        <taxon>eudicotyledons</taxon>
        <taxon>Gunneridae</taxon>
        <taxon>Pentapetalae</taxon>
        <taxon>rosids</taxon>
        <taxon>malvids</taxon>
        <taxon>Brassicales</taxon>
        <taxon>Brassicaceae</taxon>
        <taxon>Camelineae</taxon>
        <taxon>Capsella</taxon>
    </lineage>
</organism>
<feature type="compositionally biased region" description="Low complexity" evidence="3">
    <location>
        <begin position="9"/>
        <end position="20"/>
    </location>
</feature>
<keyword evidence="2" id="KW-0472">Membrane</keyword>
<evidence type="ECO:0000256" key="3">
    <source>
        <dbReference type="SAM" id="MobiDB-lite"/>
    </source>
</evidence>
<comment type="similarity">
    <text evidence="1 2">Belongs to the CorA metal ion transporter (MIT) (TC 1.A.35.5) family.</text>
</comment>
<name>R0I2E9_9BRAS</name>
<reference evidence="5" key="1">
    <citation type="journal article" date="2013" name="Nat. Genet.">
        <title>The Capsella rubella genome and the genomic consequences of rapid mating system evolution.</title>
        <authorList>
            <person name="Slotte T."/>
            <person name="Hazzouri K.M."/>
            <person name="Agren J.A."/>
            <person name="Koenig D."/>
            <person name="Maumus F."/>
            <person name="Guo Y.L."/>
            <person name="Steige K."/>
            <person name="Platts A.E."/>
            <person name="Escobar J.S."/>
            <person name="Newman L.K."/>
            <person name="Wang W."/>
            <person name="Mandakova T."/>
            <person name="Vello E."/>
            <person name="Smith L.M."/>
            <person name="Henz S.R."/>
            <person name="Steffen J."/>
            <person name="Takuno S."/>
            <person name="Brandvain Y."/>
            <person name="Coop G."/>
            <person name="Andolfatto P."/>
            <person name="Hu T.T."/>
            <person name="Blanchette M."/>
            <person name="Clark R.M."/>
            <person name="Quesneville H."/>
            <person name="Nordborg M."/>
            <person name="Gaut B.S."/>
            <person name="Lysak M.A."/>
            <person name="Jenkins J."/>
            <person name="Grimwood J."/>
            <person name="Chapman J."/>
            <person name="Prochnik S."/>
            <person name="Shu S."/>
            <person name="Rokhsar D."/>
            <person name="Schmutz J."/>
            <person name="Weigel D."/>
            <person name="Wright S.I."/>
        </authorList>
    </citation>
    <scope>NUCLEOTIDE SEQUENCE [LARGE SCALE GENOMIC DNA]</scope>
    <source>
        <strain evidence="5">cv. Monte Gargano</strain>
    </source>
</reference>
<feature type="region of interest" description="Disordered" evidence="3">
    <location>
        <begin position="140"/>
        <end position="174"/>
    </location>
</feature>
<evidence type="ECO:0000313" key="5">
    <source>
        <dbReference type="Proteomes" id="UP000029121"/>
    </source>
</evidence>
<feature type="region of interest" description="Disordered" evidence="3">
    <location>
        <begin position="1"/>
        <end position="38"/>
    </location>
</feature>
<protein>
    <recommendedName>
        <fullName evidence="2">Magnesium transporter</fullName>
    </recommendedName>
</protein>
<dbReference type="Pfam" id="PF22099">
    <property type="entry name" value="MRS2-like"/>
    <property type="match status" value="3"/>
</dbReference>
<evidence type="ECO:0000313" key="4">
    <source>
        <dbReference type="EMBL" id="EOA30493.1"/>
    </source>
</evidence>
<dbReference type="Gene3D" id="1.20.58.340">
    <property type="entry name" value="Magnesium transport protein CorA, transmembrane region"/>
    <property type="match status" value="1"/>
</dbReference>
<keyword evidence="2" id="KW-0406">Ion transport</keyword>
<keyword evidence="2" id="KW-0813">Transport</keyword>
<proteinExistence type="inferred from homology"/>
<comment type="function">
    <text evidence="2">Magnesium transporter that may mediate the influx of magnesium.</text>
</comment>
<evidence type="ECO:0000256" key="1">
    <source>
        <dbReference type="ARBA" id="ARBA00007535"/>
    </source>
</evidence>